<evidence type="ECO:0000313" key="1">
    <source>
        <dbReference type="EMBL" id="TKZ36298.1"/>
    </source>
</evidence>
<evidence type="ECO:0000313" key="2">
    <source>
        <dbReference type="Proteomes" id="UP000310168"/>
    </source>
</evidence>
<sequence>MDYKIKKLYEIAPMLSPSIYETIFYNQYQGRADKESLILDNEVFEKYYIDESIYRNFLFANSTRLGKALNYLGLNQMHNAIIKNIELKENKLQIKLFDVGINSLANALIELKSLKDIKIEPFYIDILFDNIDYCSNHYLDKDEILVPTKEDIKESVYIQDQITYIGKDEIEIVISLEKEKSQNENNKLRYYMLKCNCINIIDEAKEIWTKIFGGTNFNMLYDYYINLRKSSKIILEKNVCFGIIQKYEQFILDLDFL</sequence>
<protein>
    <submittedName>
        <fullName evidence="1">Uncharacterized protein</fullName>
    </submittedName>
</protein>
<proteinExistence type="predicted"/>
<dbReference type="RefSeq" id="WP_137997238.1">
    <property type="nucleotide sequence ID" value="NZ_SJDU01000009.1"/>
</dbReference>
<organism evidence="1 2">
    <name type="scientific">Brachyspira catarrhinii</name>
    <dbReference type="NCBI Taxonomy" id="2528966"/>
    <lineage>
        <taxon>Bacteria</taxon>
        <taxon>Pseudomonadati</taxon>
        <taxon>Spirochaetota</taxon>
        <taxon>Spirochaetia</taxon>
        <taxon>Brachyspirales</taxon>
        <taxon>Brachyspiraceae</taxon>
        <taxon>Brachyspira</taxon>
    </lineage>
</organism>
<keyword evidence="2" id="KW-1185">Reference proteome</keyword>
<comment type="caution">
    <text evidence="1">The sequence shown here is derived from an EMBL/GenBank/DDBJ whole genome shotgun (WGS) entry which is preliminary data.</text>
</comment>
<dbReference type="Proteomes" id="UP000310168">
    <property type="component" value="Unassembled WGS sequence"/>
</dbReference>
<accession>A0ABY2TUN3</accession>
<dbReference type="EMBL" id="SJDU01000009">
    <property type="protein sequence ID" value="TKZ36298.1"/>
    <property type="molecule type" value="Genomic_DNA"/>
</dbReference>
<name>A0ABY2TUN3_9SPIR</name>
<reference evidence="1 2" key="1">
    <citation type="journal article" date="2019" name="Anaerobe">
        <title>Brachyspira catarrhinii sp. nov., an anaerobic intestinal spirochaete isolated from vervet monkeys may have been misidentified as Brachyspira aalborgi in previous studies.</title>
        <authorList>
            <person name="Phillips N.D."/>
            <person name="La T."/>
            <person name="Hampson D.J."/>
        </authorList>
    </citation>
    <scope>NUCLEOTIDE SEQUENCE [LARGE SCALE GENOMIC DNA]</scope>
    <source>
        <strain evidence="1 2">Z12</strain>
    </source>
</reference>
<gene>
    <name evidence="1" type="ORF">EZH24_00825</name>
</gene>